<dbReference type="RefSeq" id="WP_048643450.1">
    <property type="nucleotide sequence ID" value="NZ_CAXBGM010000186.1"/>
</dbReference>
<dbReference type="GO" id="GO:0005886">
    <property type="term" value="C:plasma membrane"/>
    <property type="evidence" value="ECO:0007669"/>
    <property type="project" value="TreeGrafter"/>
</dbReference>
<keyword evidence="3" id="KW-1185">Reference proteome</keyword>
<dbReference type="InterPro" id="IPR006160">
    <property type="entry name" value="SCFA_transpt_AtoE"/>
</dbReference>
<sequence>MFEKLGEKFTHLFIKYLPNSFVFAIILTLITGIGAITWLGASPMEIIKSWYTGFFDLLGFSMQIALIVITGFSIALSPLVKRGIGSLSIYIKTPAQVYFIVVFIGMLLSMVSFGWVVITCVLAKELALRVKGINYPFLIACAYFSFNSWVLGLSSSIPLLLNSENNFLIESGLLSEVIPTTYTLQSSLNIIMMVFIVIGGSLLMFLLRPKQCKNKELSDLTLSNGISEPKTIKEEAAELKLPFSALSDKLNNSFILQMIIVIMGLTYIVFHFSTRGFDLNFNIMIFIFLIVGMALHQTPSRYVIAMKRSSSNVSGILFQYPFYAGIMGIMLYTGLGDQLGQLMAAVATLNSYPFYAYLTGAIVNFAIPSAGGEFAVLGPSIINAIKELGAGLPENEVTAMISRASLSVAYGESLSNLLQPFYLLIIFPIMGTGVKIQARDVMGYLVIPFFVFFVLQSLLVVFWPL</sequence>
<name>A0A0H4PGL4_9BACT</name>
<feature type="transmembrane region" description="Helical" evidence="1">
    <location>
        <begin position="53"/>
        <end position="77"/>
    </location>
</feature>
<accession>A0A0H4PGL4</accession>
<evidence type="ECO:0000313" key="3">
    <source>
        <dbReference type="Proteomes" id="UP000036520"/>
    </source>
</evidence>
<feature type="transmembrane region" description="Helical" evidence="1">
    <location>
        <begin position="20"/>
        <end position="41"/>
    </location>
</feature>
<feature type="transmembrane region" description="Helical" evidence="1">
    <location>
        <begin position="279"/>
        <end position="296"/>
    </location>
</feature>
<feature type="transmembrane region" description="Helical" evidence="1">
    <location>
        <begin position="188"/>
        <end position="207"/>
    </location>
</feature>
<dbReference type="PANTHER" id="PTHR41983">
    <property type="entry name" value="SHORT-CHAIN FATTY ACID TRANSPORTER-RELATED"/>
    <property type="match status" value="1"/>
</dbReference>
<feature type="transmembrane region" description="Helical" evidence="1">
    <location>
        <begin position="135"/>
        <end position="161"/>
    </location>
</feature>
<dbReference type="PANTHER" id="PTHR41983:SF2">
    <property type="entry name" value="SHORT-CHAIN FATTY ACID TRANSPORTER-RELATED"/>
    <property type="match status" value="1"/>
</dbReference>
<dbReference type="AlphaFoldDB" id="A0A0H4PGL4"/>
<reference evidence="2 3" key="1">
    <citation type="submission" date="2015-07" db="EMBL/GenBank/DDBJ databases">
        <authorList>
            <person name="Kim K.M."/>
        </authorList>
    </citation>
    <scope>NUCLEOTIDE SEQUENCE [LARGE SCALE GENOMIC DNA]</scope>
    <source>
        <strain evidence="2 3">KCTC 12363</strain>
    </source>
</reference>
<dbReference type="STRING" id="320787.CA2015_3971"/>
<feature type="transmembrane region" description="Helical" evidence="1">
    <location>
        <begin position="254"/>
        <end position="273"/>
    </location>
</feature>
<organism evidence="2 3">
    <name type="scientific">Cyclobacterium amurskyense</name>
    <dbReference type="NCBI Taxonomy" id="320787"/>
    <lineage>
        <taxon>Bacteria</taxon>
        <taxon>Pseudomonadati</taxon>
        <taxon>Bacteroidota</taxon>
        <taxon>Cytophagia</taxon>
        <taxon>Cytophagales</taxon>
        <taxon>Cyclobacteriaceae</taxon>
        <taxon>Cyclobacterium</taxon>
    </lineage>
</organism>
<proteinExistence type="predicted"/>
<dbReference type="KEGG" id="camu:CA2015_3971"/>
<keyword evidence="1" id="KW-0812">Transmembrane</keyword>
<keyword evidence="1" id="KW-0472">Membrane</keyword>
<dbReference type="OrthoDB" id="9342495at2"/>
<feature type="transmembrane region" description="Helical" evidence="1">
    <location>
        <begin position="97"/>
        <end position="123"/>
    </location>
</feature>
<feature type="transmembrane region" description="Helical" evidence="1">
    <location>
        <begin position="441"/>
        <end position="463"/>
    </location>
</feature>
<protein>
    <submittedName>
        <fullName evidence="2">Short chain fatty acids transporter</fullName>
    </submittedName>
</protein>
<evidence type="ECO:0000313" key="2">
    <source>
        <dbReference type="EMBL" id="AKP53334.1"/>
    </source>
</evidence>
<dbReference type="EMBL" id="CP012040">
    <property type="protein sequence ID" value="AKP53334.1"/>
    <property type="molecule type" value="Genomic_DNA"/>
</dbReference>
<dbReference type="Proteomes" id="UP000036520">
    <property type="component" value="Chromosome"/>
</dbReference>
<dbReference type="Pfam" id="PF02667">
    <property type="entry name" value="SCFA_trans"/>
    <property type="match status" value="1"/>
</dbReference>
<dbReference type="PATRIC" id="fig|320787.5.peg.4350"/>
<gene>
    <name evidence="2" type="ORF">CA2015_3971</name>
</gene>
<feature type="transmembrane region" description="Helical" evidence="1">
    <location>
        <begin position="317"/>
        <end position="335"/>
    </location>
</feature>
<evidence type="ECO:0000256" key="1">
    <source>
        <dbReference type="SAM" id="Phobius"/>
    </source>
</evidence>
<keyword evidence="1" id="KW-1133">Transmembrane helix</keyword>